<evidence type="ECO:0000256" key="4">
    <source>
        <dbReference type="ARBA" id="ARBA00022884"/>
    </source>
</evidence>
<organism evidence="7 8">
    <name type="scientific">Cryptolaemus montrouzieri</name>
    <dbReference type="NCBI Taxonomy" id="559131"/>
    <lineage>
        <taxon>Eukaryota</taxon>
        <taxon>Metazoa</taxon>
        <taxon>Ecdysozoa</taxon>
        <taxon>Arthropoda</taxon>
        <taxon>Hexapoda</taxon>
        <taxon>Insecta</taxon>
        <taxon>Pterygota</taxon>
        <taxon>Neoptera</taxon>
        <taxon>Endopterygota</taxon>
        <taxon>Coleoptera</taxon>
        <taxon>Polyphaga</taxon>
        <taxon>Cucujiformia</taxon>
        <taxon>Coccinelloidea</taxon>
        <taxon>Coccinellidae</taxon>
        <taxon>Scymninae</taxon>
        <taxon>Scymnini</taxon>
        <taxon>Cryptolaemus</taxon>
    </lineage>
</organism>
<dbReference type="AlphaFoldDB" id="A0ABD2PAI1"/>
<evidence type="ECO:0000256" key="1">
    <source>
        <dbReference type="ARBA" id="ARBA00022603"/>
    </source>
</evidence>
<feature type="binding site" evidence="5">
    <location>
        <position position="313"/>
    </location>
    <ligand>
        <name>S-adenosyl-L-methionine</name>
        <dbReference type="ChEBI" id="CHEBI:59789"/>
    </ligand>
</feature>
<dbReference type="GO" id="GO:0003723">
    <property type="term" value="F:RNA binding"/>
    <property type="evidence" value="ECO:0007669"/>
    <property type="project" value="UniProtKB-UniRule"/>
</dbReference>
<feature type="active site" description="Nucleophile" evidence="5">
    <location>
        <position position="368"/>
    </location>
</feature>
<evidence type="ECO:0000256" key="5">
    <source>
        <dbReference type="PROSITE-ProRule" id="PRU01023"/>
    </source>
</evidence>
<feature type="domain" description="SAM-dependent MTase RsmB/NOP-type" evidence="6">
    <location>
        <begin position="130"/>
        <end position="437"/>
    </location>
</feature>
<dbReference type="GO" id="GO:0008168">
    <property type="term" value="F:methyltransferase activity"/>
    <property type="evidence" value="ECO:0007669"/>
    <property type="project" value="UniProtKB-KW"/>
</dbReference>
<dbReference type="Gene3D" id="3.40.50.150">
    <property type="entry name" value="Vaccinia Virus protein VP39"/>
    <property type="match status" value="1"/>
</dbReference>
<accession>A0ABD2PAI1</accession>
<reference evidence="7 8" key="1">
    <citation type="journal article" date="2021" name="BMC Biol.">
        <title>Horizontally acquired antibacterial genes associated with adaptive radiation of ladybird beetles.</title>
        <authorList>
            <person name="Li H.S."/>
            <person name="Tang X.F."/>
            <person name="Huang Y.H."/>
            <person name="Xu Z.Y."/>
            <person name="Chen M.L."/>
            <person name="Du X.Y."/>
            <person name="Qiu B.Y."/>
            <person name="Chen P.T."/>
            <person name="Zhang W."/>
            <person name="Slipinski A."/>
            <person name="Escalona H.E."/>
            <person name="Waterhouse R.M."/>
            <person name="Zwick A."/>
            <person name="Pang H."/>
        </authorList>
    </citation>
    <scope>NUCLEOTIDE SEQUENCE [LARGE SCALE GENOMIC DNA]</scope>
    <source>
        <strain evidence="7">SYSU2018</strain>
    </source>
</reference>
<keyword evidence="8" id="KW-1185">Reference proteome</keyword>
<feature type="binding site" evidence="5">
    <location>
        <position position="295"/>
    </location>
    <ligand>
        <name>S-adenosyl-L-methionine</name>
        <dbReference type="ChEBI" id="CHEBI:59789"/>
    </ligand>
</feature>
<dbReference type="EMBL" id="JABFTP020000185">
    <property type="protein sequence ID" value="KAL3287830.1"/>
    <property type="molecule type" value="Genomic_DNA"/>
</dbReference>
<dbReference type="InterPro" id="IPR049561">
    <property type="entry name" value="NSUN5_7_fdxn-like"/>
</dbReference>
<evidence type="ECO:0000256" key="3">
    <source>
        <dbReference type="ARBA" id="ARBA00022691"/>
    </source>
</evidence>
<evidence type="ECO:0000256" key="2">
    <source>
        <dbReference type="ARBA" id="ARBA00022679"/>
    </source>
</evidence>
<keyword evidence="3 5" id="KW-0949">S-adenosyl-L-methionine</keyword>
<dbReference type="Gene3D" id="3.30.70.1170">
    <property type="entry name" value="Sun protein, domain 3"/>
    <property type="match status" value="1"/>
</dbReference>
<comment type="caution">
    <text evidence="5">Lacks conserved residue(s) required for the propagation of feature annotation.</text>
</comment>
<proteinExistence type="inferred from homology"/>
<dbReference type="Pfam" id="PF21153">
    <property type="entry name" value="NSUN5_N"/>
    <property type="match status" value="1"/>
</dbReference>
<protein>
    <recommendedName>
        <fullName evidence="6">SAM-dependent MTase RsmB/NOP-type domain-containing protein</fullName>
    </recommendedName>
</protein>
<gene>
    <name evidence="7" type="ORF">HHI36_002289</name>
</gene>
<dbReference type="PROSITE" id="PS51686">
    <property type="entry name" value="SAM_MT_RSMB_NOP"/>
    <property type="match status" value="1"/>
</dbReference>
<dbReference type="Pfam" id="PF01189">
    <property type="entry name" value="Methyltr_RsmB-F"/>
    <property type="match status" value="1"/>
</dbReference>
<dbReference type="InterPro" id="IPR049560">
    <property type="entry name" value="MeTrfase_RsmB-F_NOP2_cat"/>
</dbReference>
<dbReference type="InterPro" id="IPR029063">
    <property type="entry name" value="SAM-dependent_MTases_sf"/>
</dbReference>
<dbReference type="Proteomes" id="UP001516400">
    <property type="component" value="Unassembled WGS sequence"/>
</dbReference>
<comment type="caution">
    <text evidence="7">The sequence shown here is derived from an EMBL/GenBank/DDBJ whole genome shotgun (WGS) entry which is preliminary data.</text>
</comment>
<dbReference type="InterPro" id="IPR048889">
    <property type="entry name" value="NSUN5_RCM1_N"/>
</dbReference>
<evidence type="ECO:0000313" key="7">
    <source>
        <dbReference type="EMBL" id="KAL3287830.1"/>
    </source>
</evidence>
<comment type="similarity">
    <text evidence="5">Belongs to the class I-like SAM-binding methyltransferase superfamily. RsmB/NOP family.</text>
</comment>
<evidence type="ECO:0000259" key="6">
    <source>
        <dbReference type="PROSITE" id="PS51686"/>
    </source>
</evidence>
<dbReference type="InterPro" id="IPR001678">
    <property type="entry name" value="MeTrfase_RsmB-F_NOP2_dom"/>
</dbReference>
<dbReference type="PANTHER" id="PTHR22807:SF4">
    <property type="entry name" value="28S RRNA (CYTOSINE-C(5))-METHYLTRANSFERASE"/>
    <property type="match status" value="1"/>
</dbReference>
<dbReference type="Pfam" id="PF21148">
    <property type="entry name" value="NSUN5_fdxn-like"/>
    <property type="match status" value="1"/>
</dbReference>
<name>A0ABD2PAI1_9CUCU</name>
<dbReference type="InterPro" id="IPR023267">
    <property type="entry name" value="RCMT"/>
</dbReference>
<keyword evidence="4 5" id="KW-0694">RNA-binding</keyword>
<feature type="binding site" evidence="5">
    <location>
        <position position="268"/>
    </location>
    <ligand>
        <name>S-adenosyl-L-methionine</name>
        <dbReference type="ChEBI" id="CHEBI:59789"/>
    </ligand>
</feature>
<keyword evidence="1 5" id="KW-0489">Methyltransferase</keyword>
<sequence length="480" mass="54866">MASAPKNIFKHSVPVPRIYKVASKVAANLKAGKDSLKNLVYQEKHVNIKTLYALIVETFKRDQIISDLIEKSQLLVKEPRFNPWLAKILICEMLWGKNKMKGDSKPVQTILGYQQLLKKLLNDCNDAPKNVLLHHVSKPRYVRVNTLKITVEEAVNNFKDEGWTFVPFLNKFDYEGFLTRMDNLEPHEFMTDLHISDLLIFPPKTEFYRHEAYKSRNIILQDKASCLPVHLLNPTPGSIVMDMCAAPGMKTTQLAAMLKDSGTVHAVELDRNREKILREFVDSAGATCVKTILKDVMKVTDKDCPGIEYILVDPSCSGSGITDRVEIEDYDLQNKILRLRKLCAFQAKLLRYALTSFPQAKRVVYSTCSVNSEENEDVVRQVLETCKDFKLVDARKTLKSWNDSGSIVFPELGKMCVYASPEKDKTNGFFVAVLERLKEGEKNPYLNVQLLKMFDKAFRDGTRKNREKGKGEERHKLIKK</sequence>
<dbReference type="SUPFAM" id="SSF53335">
    <property type="entry name" value="S-adenosyl-L-methionine-dependent methyltransferases"/>
    <property type="match status" value="1"/>
</dbReference>
<dbReference type="PANTHER" id="PTHR22807">
    <property type="entry name" value="NOP2 YEAST -RELATED NOL1/NOP2/FMU SUN DOMAIN-CONTAINING"/>
    <property type="match status" value="1"/>
</dbReference>
<evidence type="ECO:0000313" key="8">
    <source>
        <dbReference type="Proteomes" id="UP001516400"/>
    </source>
</evidence>
<dbReference type="GO" id="GO:0032259">
    <property type="term" value="P:methylation"/>
    <property type="evidence" value="ECO:0007669"/>
    <property type="project" value="UniProtKB-KW"/>
</dbReference>
<dbReference type="PRINTS" id="PR02008">
    <property type="entry name" value="RCMTFAMILY"/>
</dbReference>
<keyword evidence="2 5" id="KW-0808">Transferase</keyword>